<organism evidence="1 2">
    <name type="scientific">Carpinus fangiana</name>
    <dbReference type="NCBI Taxonomy" id="176857"/>
    <lineage>
        <taxon>Eukaryota</taxon>
        <taxon>Viridiplantae</taxon>
        <taxon>Streptophyta</taxon>
        <taxon>Embryophyta</taxon>
        <taxon>Tracheophyta</taxon>
        <taxon>Spermatophyta</taxon>
        <taxon>Magnoliopsida</taxon>
        <taxon>eudicotyledons</taxon>
        <taxon>Gunneridae</taxon>
        <taxon>Pentapetalae</taxon>
        <taxon>rosids</taxon>
        <taxon>fabids</taxon>
        <taxon>Fagales</taxon>
        <taxon>Betulaceae</taxon>
        <taxon>Carpinus</taxon>
    </lineage>
</organism>
<evidence type="ECO:0000313" key="1">
    <source>
        <dbReference type="EMBL" id="KAE8022625.1"/>
    </source>
</evidence>
<sequence>MPIRPYPIHEFPPKTRTSQTLPCLLADPCRGRHPHRKMNIPATISSLQIPPVDISDHRRHVFHETHFL</sequence>
<gene>
    <name evidence="1" type="ORF">FH972_008410</name>
</gene>
<dbReference type="Proteomes" id="UP000327013">
    <property type="component" value="Chromosome 3"/>
</dbReference>
<keyword evidence="2" id="KW-1185">Reference proteome</keyword>
<evidence type="ECO:0000313" key="2">
    <source>
        <dbReference type="Proteomes" id="UP000327013"/>
    </source>
</evidence>
<dbReference type="AlphaFoldDB" id="A0A5N6R1E7"/>
<protein>
    <submittedName>
        <fullName evidence="1">Uncharacterized protein</fullName>
    </submittedName>
</protein>
<dbReference type="EMBL" id="CM017323">
    <property type="protein sequence ID" value="KAE8022625.1"/>
    <property type="molecule type" value="Genomic_DNA"/>
</dbReference>
<accession>A0A5N6R1E7</accession>
<proteinExistence type="predicted"/>
<name>A0A5N6R1E7_9ROSI</name>
<reference evidence="1 2" key="1">
    <citation type="submission" date="2019-06" db="EMBL/GenBank/DDBJ databases">
        <title>A chromosomal-level reference genome of Carpinus fangiana (Coryloideae, Betulaceae).</title>
        <authorList>
            <person name="Yang X."/>
            <person name="Wang Z."/>
            <person name="Zhang L."/>
            <person name="Hao G."/>
            <person name="Liu J."/>
            <person name="Yang Y."/>
        </authorList>
    </citation>
    <scope>NUCLEOTIDE SEQUENCE [LARGE SCALE GENOMIC DNA]</scope>
    <source>
        <strain evidence="1">Cfa_2016G</strain>
        <tissue evidence="1">Leaf</tissue>
    </source>
</reference>